<dbReference type="Pfam" id="PF05380">
    <property type="entry name" value="Peptidase_A17"/>
    <property type="match status" value="1"/>
</dbReference>
<reference evidence="1 2" key="1">
    <citation type="submission" date="2020-11" db="EMBL/GenBank/DDBJ databases">
        <authorList>
            <person name="Wallbank WR R."/>
            <person name="Pardo Diaz C."/>
            <person name="Kozak K."/>
            <person name="Martin S."/>
            <person name="Jiggins C."/>
            <person name="Moest M."/>
            <person name="Warren A I."/>
            <person name="Generalovic N T."/>
            <person name="Byers J.R.P. K."/>
            <person name="Montejo-Kovacevich G."/>
            <person name="Yen C E."/>
        </authorList>
    </citation>
    <scope>NUCLEOTIDE SEQUENCE [LARGE SCALE GENOMIC DNA]</scope>
</reference>
<dbReference type="Proteomes" id="UP000594454">
    <property type="component" value="Chromosome 3"/>
</dbReference>
<dbReference type="PANTHER" id="PTHR47331">
    <property type="entry name" value="PHD-TYPE DOMAIN-CONTAINING PROTEIN"/>
    <property type="match status" value="1"/>
</dbReference>
<accession>A0A7R8YUE4</accession>
<proteinExistence type="predicted"/>
<evidence type="ECO:0000313" key="1">
    <source>
        <dbReference type="EMBL" id="CAD7085264.1"/>
    </source>
</evidence>
<protein>
    <submittedName>
        <fullName evidence="1">Uncharacterized protein</fullName>
    </submittedName>
</protein>
<dbReference type="InParanoid" id="A0A7R8YUE4"/>
<dbReference type="GO" id="GO:0071897">
    <property type="term" value="P:DNA biosynthetic process"/>
    <property type="evidence" value="ECO:0007669"/>
    <property type="project" value="UniProtKB-ARBA"/>
</dbReference>
<dbReference type="InterPro" id="IPR008042">
    <property type="entry name" value="Retrotrans_Pao"/>
</dbReference>
<evidence type="ECO:0000313" key="2">
    <source>
        <dbReference type="Proteomes" id="UP000594454"/>
    </source>
</evidence>
<organism evidence="1 2">
    <name type="scientific">Hermetia illucens</name>
    <name type="common">Black soldier fly</name>
    <dbReference type="NCBI Taxonomy" id="343691"/>
    <lineage>
        <taxon>Eukaryota</taxon>
        <taxon>Metazoa</taxon>
        <taxon>Ecdysozoa</taxon>
        <taxon>Arthropoda</taxon>
        <taxon>Hexapoda</taxon>
        <taxon>Insecta</taxon>
        <taxon>Pterygota</taxon>
        <taxon>Neoptera</taxon>
        <taxon>Endopterygota</taxon>
        <taxon>Diptera</taxon>
        <taxon>Brachycera</taxon>
        <taxon>Stratiomyomorpha</taxon>
        <taxon>Stratiomyidae</taxon>
        <taxon>Hermetiinae</taxon>
        <taxon>Hermetia</taxon>
    </lineage>
</organism>
<sequence>MLQLAIDEAHRFPLAAKRLKENCYVDNVMTGAGTKEEAMKLQGEMVALLKAGGFNLRQWATNDKESLENIPAELREDGICEISNDQTVNTLGIQWYPADDILKFKPLKFSESEKITKRQLLSNIASIYDPSQWLAPFTIRAKILMQRVWQTGIDWDEVPSDDILTEWRQIKDELSVLPSICIPRWTGYSIEDTVELHGFCDASEVAYVAVVYLKTRHTNGKRTTNLLWAKTRVTPLNSNTTQPKRELNGAEELAKLMELTITTLSLEGVPVYCWCDSQIVLAWLQKELQEFLEMELH</sequence>
<gene>
    <name evidence="1" type="ORF">HERILL_LOCUS8115</name>
</gene>
<dbReference type="InterPro" id="IPR043502">
    <property type="entry name" value="DNA/RNA_pol_sf"/>
</dbReference>
<name>A0A7R8YUE4_HERIL</name>
<keyword evidence="2" id="KW-1185">Reference proteome</keyword>
<dbReference type="AlphaFoldDB" id="A0A7R8YUE4"/>
<dbReference type="OrthoDB" id="7762434at2759"/>
<dbReference type="SUPFAM" id="SSF56672">
    <property type="entry name" value="DNA/RNA polymerases"/>
    <property type="match status" value="1"/>
</dbReference>
<dbReference type="EMBL" id="LR899011">
    <property type="protein sequence ID" value="CAD7085264.1"/>
    <property type="molecule type" value="Genomic_DNA"/>
</dbReference>